<sequence>MTGAGRTVWKQRAPYAMFAVNTAARLVRQQHGLDGEEAGPLGGRRPADFSAWIYRPPVMPFPFGKSQKSPGEIVRSLKENVAYMEKMDAGDSKKCEKVAEEVSKNLASLKEVLSGTGDKEPQTEAVAQLAQELYNTNLLVALIANLQRIDFEGKKDVVHLFSNIVRRQIGSRTPTVEYISTQQKILFMLLKGYESAEVALNCGMMLRECLRHEPLARTVLFSEDFYCFFGYVELSTFDIASDAFASFKDLLTRHKIMCADFLENNYDRVFTEYEKLLHSENYVTKRQSLKLLGELLLDRHNFTVMTKYISRAENLKLMMNLLRDNSRNIQFEAFHVFKVFVANPNKTQPVLDILLKNQTKLVEFLGHFQTDRSEDEQFCDEKNYLIKQIRDLKRPAAPEEA</sequence>
<dbReference type="Pfam" id="PF08569">
    <property type="entry name" value="Mo25"/>
    <property type="match status" value="1"/>
</dbReference>
<dbReference type="FunFam" id="1.25.10.10:FF:000025">
    <property type="entry name" value="Calcium-binding protein 39"/>
    <property type="match status" value="1"/>
</dbReference>
<dbReference type="InterPro" id="IPR016024">
    <property type="entry name" value="ARM-type_fold"/>
</dbReference>
<dbReference type="Ensembl" id="ENSGACT00000062110.1">
    <property type="protein sequence ID" value="ENSGACP00000056476.1"/>
    <property type="gene ID" value="ENSGACG00000018647.2"/>
</dbReference>
<organism evidence="4 5">
    <name type="scientific">Gasterosteus aculeatus aculeatus</name>
    <name type="common">three-spined stickleback</name>
    <dbReference type="NCBI Taxonomy" id="481459"/>
    <lineage>
        <taxon>Eukaryota</taxon>
        <taxon>Metazoa</taxon>
        <taxon>Chordata</taxon>
        <taxon>Craniata</taxon>
        <taxon>Vertebrata</taxon>
        <taxon>Euteleostomi</taxon>
        <taxon>Actinopterygii</taxon>
        <taxon>Neopterygii</taxon>
        <taxon>Teleostei</taxon>
        <taxon>Neoteleostei</taxon>
        <taxon>Acanthomorphata</taxon>
        <taxon>Eupercaria</taxon>
        <taxon>Perciformes</taxon>
        <taxon>Cottioidei</taxon>
        <taxon>Gasterosteales</taxon>
        <taxon>Gasterosteidae</taxon>
        <taxon>Gasterosteus</taxon>
    </lineage>
</organism>
<dbReference type="AlphaFoldDB" id="A0AAQ4QYQ9"/>
<evidence type="ECO:0000313" key="4">
    <source>
        <dbReference type="Ensembl" id="ENSGACP00000056476.1"/>
    </source>
</evidence>
<reference evidence="4 5" key="1">
    <citation type="journal article" date="2021" name="G3 (Bethesda)">
        <title>Improved contiguity of the threespine stickleback genome using long-read sequencing.</title>
        <authorList>
            <person name="Nath S."/>
            <person name="Shaw D.E."/>
            <person name="White M.A."/>
        </authorList>
    </citation>
    <scope>NUCLEOTIDE SEQUENCE [LARGE SCALE GENOMIC DNA]</scope>
    <source>
        <strain evidence="4 5">Lake Benthic</strain>
    </source>
</reference>
<dbReference type="GeneTree" id="ENSGT00390000004360"/>
<reference evidence="4" key="2">
    <citation type="submission" date="2025-08" db="UniProtKB">
        <authorList>
            <consortium name="Ensembl"/>
        </authorList>
    </citation>
    <scope>IDENTIFICATION</scope>
</reference>
<dbReference type="GO" id="GO:0043539">
    <property type="term" value="F:protein serine/threonine kinase activator activity"/>
    <property type="evidence" value="ECO:0007669"/>
    <property type="project" value="TreeGrafter"/>
</dbReference>
<dbReference type="GO" id="GO:0035556">
    <property type="term" value="P:intracellular signal transduction"/>
    <property type="evidence" value="ECO:0007669"/>
    <property type="project" value="TreeGrafter"/>
</dbReference>
<keyword evidence="5" id="KW-1185">Reference proteome</keyword>
<evidence type="ECO:0000313" key="5">
    <source>
        <dbReference type="Proteomes" id="UP000007635"/>
    </source>
</evidence>
<dbReference type="PANTHER" id="PTHR10182:SF18">
    <property type="entry name" value="CAB39 PROTEIN"/>
    <property type="match status" value="1"/>
</dbReference>
<evidence type="ECO:0000256" key="3">
    <source>
        <dbReference type="ARBA" id="ARBA00025206"/>
    </source>
</evidence>
<evidence type="ECO:0000256" key="1">
    <source>
        <dbReference type="ARBA" id="ARBA00011012"/>
    </source>
</evidence>
<dbReference type="PANTHER" id="PTHR10182">
    <property type="entry name" value="CALCIUM-BINDING PROTEIN 39-RELATED"/>
    <property type="match status" value="1"/>
</dbReference>
<comment type="similarity">
    <text evidence="1">Belongs to the Mo25 family.</text>
</comment>
<dbReference type="InterPro" id="IPR011989">
    <property type="entry name" value="ARM-like"/>
</dbReference>
<reference evidence="4" key="3">
    <citation type="submission" date="2025-09" db="UniProtKB">
        <authorList>
            <consortium name="Ensembl"/>
        </authorList>
    </citation>
    <scope>IDENTIFICATION</scope>
</reference>
<name>A0AAQ4QYQ9_GASAC</name>
<proteinExistence type="inferred from homology"/>
<comment type="subunit">
    <text evidence="2">Component of a trimeric complex composed of STK11/LKB1, STRAD (STRADA or STRADB) and CAB39/MO25 (CAB39/MO25alpha or CAB39L/MO25beta): the complex tethers STK11/LKB1 in the cytoplasm and stimulates its catalytic activity.</text>
</comment>
<dbReference type="Proteomes" id="UP000007635">
    <property type="component" value="Chromosome IV"/>
</dbReference>
<evidence type="ECO:0000256" key="2">
    <source>
        <dbReference type="ARBA" id="ARBA00011749"/>
    </source>
</evidence>
<dbReference type="InterPro" id="IPR013878">
    <property type="entry name" value="Mo25"/>
</dbReference>
<comment type="function">
    <text evidence="3">Component of a complex that binds and activates STK11/LKB1. In the complex, required to stabilize the interaction between CAB39/MO25 (CAB39/MO25alpha or CAB39L/MO25beta) and STK11/LKB1.</text>
</comment>
<dbReference type="Gene3D" id="1.25.10.10">
    <property type="entry name" value="Leucine-rich Repeat Variant"/>
    <property type="match status" value="1"/>
</dbReference>
<dbReference type="SUPFAM" id="SSF48371">
    <property type="entry name" value="ARM repeat"/>
    <property type="match status" value="1"/>
</dbReference>
<protein>
    <submittedName>
        <fullName evidence="4">Calcium binding protein 39, like 1</fullName>
    </submittedName>
</protein>
<accession>A0AAQ4QYQ9</accession>